<protein>
    <submittedName>
        <fullName evidence="2">Uncharacterized protein</fullName>
    </submittedName>
</protein>
<accession>A0AAV9HMK4</accession>
<evidence type="ECO:0000256" key="1">
    <source>
        <dbReference type="SAM" id="SignalP"/>
    </source>
</evidence>
<keyword evidence="3" id="KW-1185">Reference proteome</keyword>
<dbReference type="AlphaFoldDB" id="A0AAV9HMK4"/>
<feature type="signal peptide" evidence="1">
    <location>
        <begin position="1"/>
        <end position="17"/>
    </location>
</feature>
<evidence type="ECO:0000313" key="2">
    <source>
        <dbReference type="EMBL" id="KAK4461325.1"/>
    </source>
</evidence>
<comment type="caution">
    <text evidence="2">The sequence shown here is derived from an EMBL/GenBank/DDBJ whole genome shotgun (WGS) entry which is preliminary data.</text>
</comment>
<dbReference type="Proteomes" id="UP001321749">
    <property type="component" value="Unassembled WGS sequence"/>
</dbReference>
<name>A0AAV9HMK4_9PEZI</name>
<evidence type="ECO:0000313" key="3">
    <source>
        <dbReference type="Proteomes" id="UP001321749"/>
    </source>
</evidence>
<dbReference type="EMBL" id="MU864993">
    <property type="protein sequence ID" value="KAK4461325.1"/>
    <property type="molecule type" value="Genomic_DNA"/>
</dbReference>
<reference evidence="2" key="2">
    <citation type="submission" date="2023-06" db="EMBL/GenBank/DDBJ databases">
        <authorList>
            <consortium name="Lawrence Berkeley National Laboratory"/>
            <person name="Mondo S.J."/>
            <person name="Hensen N."/>
            <person name="Bonometti L."/>
            <person name="Westerberg I."/>
            <person name="Brannstrom I.O."/>
            <person name="Guillou S."/>
            <person name="Cros-Aarteil S."/>
            <person name="Calhoun S."/>
            <person name="Haridas S."/>
            <person name="Kuo A."/>
            <person name="Pangilinan J."/>
            <person name="Riley R."/>
            <person name="Labutti K."/>
            <person name="Andreopoulos B."/>
            <person name="Lipzen A."/>
            <person name="Chen C."/>
            <person name="Yanf M."/>
            <person name="Daum C."/>
            <person name="Ng V."/>
            <person name="Clum A."/>
            <person name="Steindorff A."/>
            <person name="Ohm R."/>
            <person name="Martin F."/>
            <person name="Silar P."/>
            <person name="Natvig D."/>
            <person name="Lalanne C."/>
            <person name="Gautier V."/>
            <person name="Ament-Velasquez S.L."/>
            <person name="Kruys A."/>
            <person name="Hutchinson M.I."/>
            <person name="Powell A.J."/>
            <person name="Barry K."/>
            <person name="Miller A.N."/>
            <person name="Grigoriev I.V."/>
            <person name="Debuchy R."/>
            <person name="Gladieux P."/>
            <person name="Thoren M.H."/>
            <person name="Johannesson H."/>
        </authorList>
    </citation>
    <scope>NUCLEOTIDE SEQUENCE</scope>
    <source>
        <strain evidence="2">PSN324</strain>
    </source>
</reference>
<reference evidence="2" key="1">
    <citation type="journal article" date="2023" name="Mol. Phylogenet. Evol.">
        <title>Genome-scale phylogeny and comparative genomics of the fungal order Sordariales.</title>
        <authorList>
            <person name="Hensen N."/>
            <person name="Bonometti L."/>
            <person name="Westerberg I."/>
            <person name="Brannstrom I.O."/>
            <person name="Guillou S."/>
            <person name="Cros-Aarteil S."/>
            <person name="Calhoun S."/>
            <person name="Haridas S."/>
            <person name="Kuo A."/>
            <person name="Mondo S."/>
            <person name="Pangilinan J."/>
            <person name="Riley R."/>
            <person name="LaButti K."/>
            <person name="Andreopoulos B."/>
            <person name="Lipzen A."/>
            <person name="Chen C."/>
            <person name="Yan M."/>
            <person name="Daum C."/>
            <person name="Ng V."/>
            <person name="Clum A."/>
            <person name="Steindorff A."/>
            <person name="Ohm R.A."/>
            <person name="Martin F."/>
            <person name="Silar P."/>
            <person name="Natvig D.O."/>
            <person name="Lalanne C."/>
            <person name="Gautier V."/>
            <person name="Ament-Velasquez S.L."/>
            <person name="Kruys A."/>
            <person name="Hutchinson M.I."/>
            <person name="Powell A.J."/>
            <person name="Barry K."/>
            <person name="Miller A.N."/>
            <person name="Grigoriev I.V."/>
            <person name="Debuchy R."/>
            <person name="Gladieux P."/>
            <person name="Hiltunen Thoren M."/>
            <person name="Johannesson H."/>
        </authorList>
    </citation>
    <scope>NUCLEOTIDE SEQUENCE</scope>
    <source>
        <strain evidence="2">PSN324</strain>
    </source>
</reference>
<gene>
    <name evidence="2" type="ORF">QBC42DRAFT_270417</name>
</gene>
<proteinExistence type="predicted"/>
<organism evidence="2 3">
    <name type="scientific">Cladorrhinum samala</name>
    <dbReference type="NCBI Taxonomy" id="585594"/>
    <lineage>
        <taxon>Eukaryota</taxon>
        <taxon>Fungi</taxon>
        <taxon>Dikarya</taxon>
        <taxon>Ascomycota</taxon>
        <taxon>Pezizomycotina</taxon>
        <taxon>Sordariomycetes</taxon>
        <taxon>Sordariomycetidae</taxon>
        <taxon>Sordariales</taxon>
        <taxon>Podosporaceae</taxon>
        <taxon>Cladorrhinum</taxon>
    </lineage>
</organism>
<sequence>MKLTLLAILAATASVQAERLLSCGYHLVNRGDYTQSQIANVACGRTDTCEGKEWNTLFEIMPMSSGPSSWVELHTTGVFCHKGCWGDQDRFNAQCH</sequence>
<keyword evidence="1" id="KW-0732">Signal</keyword>
<feature type="chain" id="PRO_5043373122" evidence="1">
    <location>
        <begin position="18"/>
        <end position="96"/>
    </location>
</feature>